<protein>
    <submittedName>
        <fullName evidence="2">Uncharacterized protein</fullName>
    </submittedName>
</protein>
<evidence type="ECO:0000313" key="2">
    <source>
        <dbReference type="EMBL" id="KAG6504333.1"/>
    </source>
</evidence>
<keyword evidence="1" id="KW-0732">Signal</keyword>
<evidence type="ECO:0000313" key="3">
    <source>
        <dbReference type="Proteomes" id="UP000734854"/>
    </source>
</evidence>
<comment type="caution">
    <text evidence="2">The sequence shown here is derived from an EMBL/GenBank/DDBJ whole genome shotgun (WGS) entry which is preliminary data.</text>
</comment>
<dbReference type="Proteomes" id="UP000734854">
    <property type="component" value="Unassembled WGS sequence"/>
</dbReference>
<accession>A0A8J5GAN8</accession>
<dbReference type="Pfam" id="PF01190">
    <property type="entry name" value="Pollen_Ole_e_1"/>
    <property type="match status" value="1"/>
</dbReference>
<organism evidence="2 3">
    <name type="scientific">Zingiber officinale</name>
    <name type="common">Ginger</name>
    <name type="synonym">Amomum zingiber</name>
    <dbReference type="NCBI Taxonomy" id="94328"/>
    <lineage>
        <taxon>Eukaryota</taxon>
        <taxon>Viridiplantae</taxon>
        <taxon>Streptophyta</taxon>
        <taxon>Embryophyta</taxon>
        <taxon>Tracheophyta</taxon>
        <taxon>Spermatophyta</taxon>
        <taxon>Magnoliopsida</taxon>
        <taxon>Liliopsida</taxon>
        <taxon>Zingiberales</taxon>
        <taxon>Zingiberaceae</taxon>
        <taxon>Zingiber</taxon>
    </lineage>
</organism>
<dbReference type="GO" id="GO:0071944">
    <property type="term" value="C:cell periphery"/>
    <property type="evidence" value="ECO:0007669"/>
    <property type="project" value="TreeGrafter"/>
</dbReference>
<sequence>MKVSPRHIYAVPPAVHSKPPPRLIREMTAEIWPLVLAAVAIAVTAAAAEKKLIVAVEGLVSCQACGSAGAWDPAAARPMPAARVAMTCSDHRGRVVLYRAATADDNGYVFAELYTTTMRGGYFDPAEACTARLLASPDHRCSAATDINGGARGAPLRFQNTTIPGEYVDIDVYVTGPLAFRPPHCPTKIAD</sequence>
<gene>
    <name evidence="2" type="ORF">ZIOFF_036665</name>
</gene>
<dbReference type="AlphaFoldDB" id="A0A8J5GAN8"/>
<name>A0A8J5GAN8_ZINOF</name>
<keyword evidence="3" id="KW-1185">Reference proteome</keyword>
<dbReference type="PANTHER" id="PTHR33470:SF4">
    <property type="entry name" value="OS01G0164025 PROTEIN"/>
    <property type="match status" value="1"/>
</dbReference>
<dbReference type="EMBL" id="JACMSC010000010">
    <property type="protein sequence ID" value="KAG6504333.1"/>
    <property type="molecule type" value="Genomic_DNA"/>
</dbReference>
<dbReference type="PANTHER" id="PTHR33470">
    <property type="entry name" value="OS01G0164075 PROTEIN"/>
    <property type="match status" value="1"/>
</dbReference>
<evidence type="ECO:0000256" key="1">
    <source>
        <dbReference type="ARBA" id="ARBA00022729"/>
    </source>
</evidence>
<proteinExistence type="predicted"/>
<reference evidence="2 3" key="1">
    <citation type="submission" date="2020-08" db="EMBL/GenBank/DDBJ databases">
        <title>Plant Genome Project.</title>
        <authorList>
            <person name="Zhang R.-G."/>
        </authorList>
    </citation>
    <scope>NUCLEOTIDE SEQUENCE [LARGE SCALE GENOMIC DNA]</scope>
    <source>
        <tissue evidence="2">Rhizome</tissue>
    </source>
</reference>